<feature type="chain" id="PRO_5018006199" evidence="2">
    <location>
        <begin position="24"/>
        <end position="318"/>
    </location>
</feature>
<accession>A0A3G6T4H0</accession>
<evidence type="ECO:0000256" key="1">
    <source>
        <dbReference type="ARBA" id="ARBA00022729"/>
    </source>
</evidence>
<dbReference type="KEGG" id="cben:EG339_06340"/>
<dbReference type="Pfam" id="PF18962">
    <property type="entry name" value="Por_Secre_tail"/>
    <property type="match status" value="1"/>
</dbReference>
<dbReference type="GeneID" id="99064431"/>
<evidence type="ECO:0000259" key="3">
    <source>
        <dbReference type="Pfam" id="PF07675"/>
    </source>
</evidence>
<dbReference type="Gene3D" id="2.60.120.200">
    <property type="match status" value="1"/>
</dbReference>
<evidence type="ECO:0000313" key="6">
    <source>
        <dbReference type="Proteomes" id="UP000271193"/>
    </source>
</evidence>
<protein>
    <submittedName>
        <fullName evidence="5">T9SS C-terminal target domain-containing protein</fullName>
    </submittedName>
</protein>
<evidence type="ECO:0000259" key="4">
    <source>
        <dbReference type="Pfam" id="PF18962"/>
    </source>
</evidence>
<feature type="domain" description="Cleaved adhesin" evidence="3">
    <location>
        <begin position="105"/>
        <end position="231"/>
    </location>
</feature>
<dbReference type="InterPro" id="IPR008979">
    <property type="entry name" value="Galactose-bd-like_sf"/>
</dbReference>
<dbReference type="SUPFAM" id="SSF49785">
    <property type="entry name" value="Galactose-binding domain-like"/>
    <property type="match status" value="1"/>
</dbReference>
<organism evidence="5 6">
    <name type="scientific">Chryseobacterium bernardetii</name>
    <dbReference type="NCBI Taxonomy" id="1241978"/>
    <lineage>
        <taxon>Bacteria</taxon>
        <taxon>Pseudomonadati</taxon>
        <taxon>Bacteroidota</taxon>
        <taxon>Flavobacteriia</taxon>
        <taxon>Flavobacteriales</taxon>
        <taxon>Weeksellaceae</taxon>
        <taxon>Chryseobacterium group</taxon>
        <taxon>Chryseobacterium</taxon>
    </lineage>
</organism>
<dbReference type="Pfam" id="PF07675">
    <property type="entry name" value="Cleaved_Adhesin"/>
    <property type="match status" value="1"/>
</dbReference>
<dbReference type="EMBL" id="CP033932">
    <property type="protein sequence ID" value="AZB24252.1"/>
    <property type="molecule type" value="Genomic_DNA"/>
</dbReference>
<gene>
    <name evidence="5" type="ORF">EG339_06340</name>
</gene>
<dbReference type="NCBIfam" id="TIGR04183">
    <property type="entry name" value="Por_Secre_tail"/>
    <property type="match status" value="1"/>
</dbReference>
<dbReference type="InterPro" id="IPR026444">
    <property type="entry name" value="Secre_tail"/>
</dbReference>
<evidence type="ECO:0000256" key="2">
    <source>
        <dbReference type="SAM" id="SignalP"/>
    </source>
</evidence>
<feature type="domain" description="Secretion system C-terminal sorting" evidence="4">
    <location>
        <begin position="251"/>
        <end position="316"/>
    </location>
</feature>
<feature type="signal peptide" evidence="2">
    <location>
        <begin position="1"/>
        <end position="23"/>
    </location>
</feature>
<evidence type="ECO:0000313" key="5">
    <source>
        <dbReference type="EMBL" id="AZB24252.1"/>
    </source>
</evidence>
<sequence length="318" mass="33714">MKKTILSLSLLLGIAVNSQIVLLQEGFESYTDFSINNFGSWSTLDLDGLNTYTGGGPVIGGTASPTWSPAWANAGQPMAFQIFNLSTSNATNNLTSTAADEEIRNFSPHSGQKCAVSWAGVPAGGISANNDWLITPAVTLGASSNVLTFWVKALSPAFVENYKVGVYTGTGNPTAASNFTIISSPATSTAPYAAWQQVTINLDAYAGQTVKIGFQYMSSDKYMFMLDDVNITTSGTLGTNEVSKAKTNTVIYPNPTKGEITIKTDNKIKSVSVIDLSGKMLNKTESATTDISSLPKGAYLMKVEFADGTSATEKIIKQ</sequence>
<dbReference type="AlphaFoldDB" id="A0A3G6T4H0"/>
<dbReference type="InterPro" id="IPR011628">
    <property type="entry name" value="Cleaved_adhesin"/>
</dbReference>
<dbReference type="RefSeq" id="WP_123869363.1">
    <property type="nucleotide sequence ID" value="NZ_CP033932.1"/>
</dbReference>
<dbReference type="NCBIfam" id="NF038128">
    <property type="entry name" value="choice_anch_J"/>
    <property type="match status" value="1"/>
</dbReference>
<name>A0A3G6T4H0_9FLAO</name>
<proteinExistence type="predicted"/>
<reference evidence="6" key="1">
    <citation type="submission" date="2018-11" db="EMBL/GenBank/DDBJ databases">
        <title>Proposal to divide the Flavobacteriaceae and reorganize its genera based on Amino Acid Identity values calculated from whole genome sequences.</title>
        <authorList>
            <person name="Nicholson A.C."/>
            <person name="Gulvik C.A."/>
            <person name="Whitney A.M."/>
            <person name="Humrighouse B.W."/>
            <person name="Bell M."/>
            <person name="Holmes B."/>
            <person name="Steigerwalt A.G."/>
            <person name="Villarma A."/>
            <person name="Sheth M."/>
            <person name="Batra D."/>
            <person name="Pryor J."/>
            <person name="Bernardet J.-F."/>
            <person name="Hugo C."/>
            <person name="Kampfer P."/>
            <person name="Newman J."/>
            <person name="McQuiston J.R."/>
        </authorList>
    </citation>
    <scope>NUCLEOTIDE SEQUENCE [LARGE SCALE GENOMIC DNA]</scope>
    <source>
        <strain evidence="6">G0229</strain>
    </source>
</reference>
<keyword evidence="1 2" id="KW-0732">Signal</keyword>
<dbReference type="Proteomes" id="UP000271193">
    <property type="component" value="Chromosome"/>
</dbReference>
<keyword evidence="6" id="KW-1185">Reference proteome</keyword>